<keyword evidence="4" id="KW-1185">Reference proteome</keyword>
<evidence type="ECO:0000313" key="3">
    <source>
        <dbReference type="EMBL" id="TCT10025.1"/>
    </source>
</evidence>
<dbReference type="Proteomes" id="UP000295678">
    <property type="component" value="Unassembled WGS sequence"/>
</dbReference>
<feature type="compositionally biased region" description="Low complexity" evidence="1">
    <location>
        <begin position="1"/>
        <end position="30"/>
    </location>
</feature>
<sequence length="449" mass="48452">MRDGGSTATGVDDAAAGGAAAQAARQPAAGFEPHRHRDAAVGEVHTRPFRPVEPPRVLHHMAFESRFDDGSAYESLARFCRAHGALPPDPAARHHIVALGGAELRWELHTEFTTMTLSVAPPPGDPFAAPNIASLAAFLPKAPGPLIVATRLALIHAGEDVPDLGMFDPASLSASEVDGGAAIVATDFRPDASGFTRILVASRDLSPGRAGALVQRLLEIETYRTLTLLGLPEARRLGPVLDTIEAELTGLIRQMRTEAGFDSSRELLARLIDLAAGIEAEAAAASYRFGATRAYWEIVEQRILSIREERVQGFGTLESFLARRIKPALRTCETVEGRLDDLAQKLARTSNLLRTRVDIELESQNRDLLDSMNRRARQQLRLQQTVEGLSVAAVSYYVVGLVGYLAKGGETILGLPFDPTVATAAAVPVSVLVVWLVVRRIRRGHREGD</sequence>
<accession>A0A4R3MEN1</accession>
<keyword evidence="2" id="KW-0472">Membrane</keyword>
<keyword evidence="2" id="KW-1133">Transmembrane helix</keyword>
<dbReference type="EMBL" id="SMAK01000006">
    <property type="protein sequence ID" value="TCT10025.1"/>
    <property type="molecule type" value="Genomic_DNA"/>
</dbReference>
<evidence type="ECO:0000313" key="4">
    <source>
        <dbReference type="Proteomes" id="UP000295678"/>
    </source>
</evidence>
<reference evidence="3 4" key="1">
    <citation type="submission" date="2019-03" db="EMBL/GenBank/DDBJ databases">
        <title>Genomic Encyclopedia of Type Strains, Phase IV (KMG-IV): sequencing the most valuable type-strain genomes for metagenomic binning, comparative biology and taxonomic classification.</title>
        <authorList>
            <person name="Goeker M."/>
        </authorList>
    </citation>
    <scope>NUCLEOTIDE SEQUENCE [LARGE SCALE GENOMIC DNA]</scope>
    <source>
        <strain evidence="3 4">DSM 19345</strain>
    </source>
</reference>
<evidence type="ECO:0000256" key="2">
    <source>
        <dbReference type="SAM" id="Phobius"/>
    </source>
</evidence>
<dbReference type="AlphaFoldDB" id="A0A4R3MEN1"/>
<gene>
    <name evidence="3" type="ORF">EDC22_106220</name>
</gene>
<feature type="transmembrane region" description="Helical" evidence="2">
    <location>
        <begin position="385"/>
        <end position="406"/>
    </location>
</feature>
<comment type="caution">
    <text evidence="3">The sequence shown here is derived from an EMBL/GenBank/DDBJ whole genome shotgun (WGS) entry which is preliminary data.</text>
</comment>
<dbReference type="InterPro" id="IPR021830">
    <property type="entry name" value="DUF3422"/>
</dbReference>
<feature type="region of interest" description="Disordered" evidence="1">
    <location>
        <begin position="1"/>
        <end position="33"/>
    </location>
</feature>
<keyword evidence="2" id="KW-0812">Transmembrane</keyword>
<organism evidence="3 4">
    <name type="scientific">Tepidamorphus gemmatus</name>
    <dbReference type="NCBI Taxonomy" id="747076"/>
    <lineage>
        <taxon>Bacteria</taxon>
        <taxon>Pseudomonadati</taxon>
        <taxon>Pseudomonadota</taxon>
        <taxon>Alphaproteobacteria</taxon>
        <taxon>Hyphomicrobiales</taxon>
        <taxon>Tepidamorphaceae</taxon>
        <taxon>Tepidamorphus</taxon>
    </lineage>
</organism>
<feature type="transmembrane region" description="Helical" evidence="2">
    <location>
        <begin position="421"/>
        <end position="438"/>
    </location>
</feature>
<dbReference type="OrthoDB" id="9767470at2"/>
<name>A0A4R3MEN1_9HYPH</name>
<dbReference type="RefSeq" id="WP_132806845.1">
    <property type="nucleotide sequence ID" value="NZ_SMAK01000006.1"/>
</dbReference>
<evidence type="ECO:0000256" key="1">
    <source>
        <dbReference type="SAM" id="MobiDB-lite"/>
    </source>
</evidence>
<dbReference type="Pfam" id="PF11902">
    <property type="entry name" value="DUF3422"/>
    <property type="match status" value="1"/>
</dbReference>
<protein>
    <submittedName>
        <fullName evidence="3">Putative membrane-anchored protein</fullName>
    </submittedName>
</protein>
<proteinExistence type="predicted"/>